<dbReference type="InterPro" id="IPR036366">
    <property type="entry name" value="PGBDSf"/>
</dbReference>
<dbReference type="GO" id="GO:0006508">
    <property type="term" value="P:proteolysis"/>
    <property type="evidence" value="ECO:0007669"/>
    <property type="project" value="UniProtKB-KW"/>
</dbReference>
<keyword evidence="9" id="KW-1185">Reference proteome</keyword>
<dbReference type="InterPro" id="IPR002477">
    <property type="entry name" value="Peptidoglycan-bd-like"/>
</dbReference>
<dbReference type="Gene3D" id="1.10.101.10">
    <property type="entry name" value="PGBD-like superfamily/PGBD"/>
    <property type="match status" value="1"/>
</dbReference>
<dbReference type="InterPro" id="IPR004447">
    <property type="entry name" value="Peptidase_S41A"/>
</dbReference>
<dbReference type="GO" id="GO:0004175">
    <property type="term" value="F:endopeptidase activity"/>
    <property type="evidence" value="ECO:0007669"/>
    <property type="project" value="TreeGrafter"/>
</dbReference>
<dbReference type="InterPro" id="IPR029045">
    <property type="entry name" value="ClpP/crotonase-like_dom_sf"/>
</dbReference>
<proteinExistence type="inferred from homology"/>
<keyword evidence="6" id="KW-0472">Membrane</keyword>
<dbReference type="GO" id="GO:0007165">
    <property type="term" value="P:signal transduction"/>
    <property type="evidence" value="ECO:0007669"/>
    <property type="project" value="TreeGrafter"/>
</dbReference>
<dbReference type="InterPro" id="IPR036365">
    <property type="entry name" value="PGBD-like_sf"/>
</dbReference>
<dbReference type="PROSITE" id="PS50106">
    <property type="entry name" value="PDZ"/>
    <property type="match status" value="1"/>
</dbReference>
<dbReference type="Gene3D" id="3.90.226.10">
    <property type="entry name" value="2-enoyl-CoA Hydratase, Chain A, domain 1"/>
    <property type="match status" value="1"/>
</dbReference>
<dbReference type="CDD" id="cd07560">
    <property type="entry name" value="Peptidase_S41_CPP"/>
    <property type="match status" value="1"/>
</dbReference>
<dbReference type="InterPro" id="IPR036034">
    <property type="entry name" value="PDZ_sf"/>
</dbReference>
<dbReference type="Gene3D" id="3.30.750.44">
    <property type="match status" value="1"/>
</dbReference>
<dbReference type="PANTHER" id="PTHR32060:SF30">
    <property type="entry name" value="CARBOXY-TERMINAL PROCESSING PROTEASE CTPA"/>
    <property type="match status" value="1"/>
</dbReference>
<dbReference type="EMBL" id="BMGR01000006">
    <property type="protein sequence ID" value="GGG04683.1"/>
    <property type="molecule type" value="Genomic_DNA"/>
</dbReference>
<dbReference type="GO" id="GO:0008236">
    <property type="term" value="F:serine-type peptidase activity"/>
    <property type="evidence" value="ECO:0007669"/>
    <property type="project" value="UniProtKB-KW"/>
</dbReference>
<accession>A0A917D123</accession>
<dbReference type="RefSeq" id="WP_188531122.1">
    <property type="nucleotide sequence ID" value="NZ_BMGR01000006.1"/>
</dbReference>
<dbReference type="SUPFAM" id="SSF47090">
    <property type="entry name" value="PGBD-like"/>
    <property type="match status" value="1"/>
</dbReference>
<organism evidence="8 9">
    <name type="scientific">Paenibacillus abyssi</name>
    <dbReference type="NCBI Taxonomy" id="1340531"/>
    <lineage>
        <taxon>Bacteria</taxon>
        <taxon>Bacillati</taxon>
        <taxon>Bacillota</taxon>
        <taxon>Bacilli</taxon>
        <taxon>Bacillales</taxon>
        <taxon>Paenibacillaceae</taxon>
        <taxon>Paenibacillus</taxon>
    </lineage>
</organism>
<dbReference type="Pfam" id="PF17820">
    <property type="entry name" value="PDZ_6"/>
    <property type="match status" value="1"/>
</dbReference>
<evidence type="ECO:0000313" key="9">
    <source>
        <dbReference type="Proteomes" id="UP000644756"/>
    </source>
</evidence>
<evidence type="ECO:0000256" key="4">
    <source>
        <dbReference type="ARBA" id="ARBA00022825"/>
    </source>
</evidence>
<dbReference type="Pfam" id="PF01471">
    <property type="entry name" value="PG_binding_1"/>
    <property type="match status" value="1"/>
</dbReference>
<gene>
    <name evidence="8" type="primary">ctpA</name>
    <name evidence="8" type="ORF">GCM10010916_22180</name>
</gene>
<dbReference type="NCBIfam" id="TIGR00225">
    <property type="entry name" value="prc"/>
    <property type="match status" value="1"/>
</dbReference>
<dbReference type="Gene3D" id="2.30.42.10">
    <property type="match status" value="1"/>
</dbReference>
<feature type="domain" description="PDZ" evidence="7">
    <location>
        <begin position="88"/>
        <end position="164"/>
    </location>
</feature>
<keyword evidence="4 5" id="KW-0720">Serine protease</keyword>
<dbReference type="SUPFAM" id="SSF52096">
    <property type="entry name" value="ClpP/crotonase"/>
    <property type="match status" value="1"/>
</dbReference>
<dbReference type="InterPro" id="IPR005151">
    <property type="entry name" value="Tail-specific_protease"/>
</dbReference>
<dbReference type="CDD" id="cd06782">
    <property type="entry name" value="cpPDZ_CPP-like"/>
    <property type="match status" value="1"/>
</dbReference>
<evidence type="ECO:0000256" key="2">
    <source>
        <dbReference type="ARBA" id="ARBA00022670"/>
    </source>
</evidence>
<dbReference type="SMART" id="SM00228">
    <property type="entry name" value="PDZ"/>
    <property type="match status" value="1"/>
</dbReference>
<keyword evidence="3 5" id="KW-0378">Hydrolase</keyword>
<dbReference type="PANTHER" id="PTHR32060">
    <property type="entry name" value="TAIL-SPECIFIC PROTEASE"/>
    <property type="match status" value="1"/>
</dbReference>
<evidence type="ECO:0000256" key="1">
    <source>
        <dbReference type="ARBA" id="ARBA00009179"/>
    </source>
</evidence>
<evidence type="ECO:0000256" key="3">
    <source>
        <dbReference type="ARBA" id="ARBA00022801"/>
    </source>
</evidence>
<protein>
    <submittedName>
        <fullName evidence="8">Carboxy-terminal processing protease CtpA</fullName>
    </submittedName>
</protein>
<reference evidence="8" key="2">
    <citation type="submission" date="2020-09" db="EMBL/GenBank/DDBJ databases">
        <authorList>
            <person name="Sun Q."/>
            <person name="Zhou Y."/>
        </authorList>
    </citation>
    <scope>NUCLEOTIDE SEQUENCE</scope>
    <source>
        <strain evidence="8">CGMCC 1.12987</strain>
    </source>
</reference>
<feature type="transmembrane region" description="Helical" evidence="6">
    <location>
        <begin position="12"/>
        <end position="36"/>
    </location>
</feature>
<dbReference type="InterPro" id="IPR001478">
    <property type="entry name" value="PDZ"/>
</dbReference>
<dbReference type="FunFam" id="2.30.42.10:FF:000063">
    <property type="entry name" value="Peptidase, S41 family"/>
    <property type="match status" value="1"/>
</dbReference>
<sequence length="474" mass="52257">MYTSHSKTRQQRIIVIIIAVAIIAGLGGFAGGRWWMMNRYPMLQEPAFDNLDRSYKEVLSDYLSGADPDELIHGAAQGLVSSLKDPYSVYYTKEQGADYLQRYEDHFVGIGVELRVENGEFVISSAIKGAPAEQAGFQPDDVIAAVDGKSLKGKTLPDLIKLTRGKEGTEVTLTIVRAGLPEPFDITLKRASVPVTTVSSELLEGGIGTIQISRFAESTAEEFNRAADALLKQGMKGLVLDLRMNPGGLLSPAIDIASRLVPNNKVIVQVVYKDDKREITHRSKQKEPWEIPVVVLINESSASSAEVLASALKYSAGAEVVGVKSFGKGIVQTFQQFRDQSVLKLTEAQWRTPDGGWIQNEGIEPTIEVEMPEYAFLPALPLETELAIGEFGQEVKTAQQMLAALGFYAGEAKGIYDEATAAAVERFQREEKLQINGMLSGRTSYRLTQRLREKIVQEDPQKWRAITLLKDDME</sequence>
<dbReference type="GO" id="GO:0030288">
    <property type="term" value="C:outer membrane-bounded periplasmic space"/>
    <property type="evidence" value="ECO:0007669"/>
    <property type="project" value="TreeGrafter"/>
</dbReference>
<reference evidence="8" key="1">
    <citation type="journal article" date="2014" name="Int. J. Syst. Evol. Microbiol.">
        <title>Complete genome sequence of Corynebacterium casei LMG S-19264T (=DSM 44701T), isolated from a smear-ripened cheese.</title>
        <authorList>
            <consortium name="US DOE Joint Genome Institute (JGI-PGF)"/>
            <person name="Walter F."/>
            <person name="Albersmeier A."/>
            <person name="Kalinowski J."/>
            <person name="Ruckert C."/>
        </authorList>
    </citation>
    <scope>NUCLEOTIDE SEQUENCE</scope>
    <source>
        <strain evidence="8">CGMCC 1.12987</strain>
    </source>
</reference>
<dbReference type="Pfam" id="PF03572">
    <property type="entry name" value="Peptidase_S41"/>
    <property type="match status" value="1"/>
</dbReference>
<evidence type="ECO:0000256" key="5">
    <source>
        <dbReference type="RuleBase" id="RU004404"/>
    </source>
</evidence>
<comment type="caution">
    <text evidence="8">The sequence shown here is derived from an EMBL/GenBank/DDBJ whole genome shotgun (WGS) entry which is preliminary data.</text>
</comment>
<dbReference type="InterPro" id="IPR055210">
    <property type="entry name" value="CtpA/B_N"/>
</dbReference>
<dbReference type="InterPro" id="IPR041489">
    <property type="entry name" value="PDZ_6"/>
</dbReference>
<dbReference type="SUPFAM" id="SSF50156">
    <property type="entry name" value="PDZ domain-like"/>
    <property type="match status" value="1"/>
</dbReference>
<evidence type="ECO:0000313" key="8">
    <source>
        <dbReference type="EMBL" id="GGG04683.1"/>
    </source>
</evidence>
<dbReference type="SMART" id="SM00245">
    <property type="entry name" value="TSPc"/>
    <property type="match status" value="1"/>
</dbReference>
<comment type="similarity">
    <text evidence="1 5">Belongs to the peptidase S41A family.</text>
</comment>
<name>A0A917D123_9BACL</name>
<keyword evidence="6" id="KW-0812">Transmembrane</keyword>
<evidence type="ECO:0000259" key="7">
    <source>
        <dbReference type="PROSITE" id="PS50106"/>
    </source>
</evidence>
<dbReference type="Proteomes" id="UP000644756">
    <property type="component" value="Unassembled WGS sequence"/>
</dbReference>
<dbReference type="AlphaFoldDB" id="A0A917D123"/>
<keyword evidence="6" id="KW-1133">Transmembrane helix</keyword>
<keyword evidence="2 5" id="KW-0645">Protease</keyword>
<dbReference type="Pfam" id="PF22694">
    <property type="entry name" value="CtpB_N-like"/>
    <property type="match status" value="1"/>
</dbReference>
<evidence type="ECO:0000256" key="6">
    <source>
        <dbReference type="SAM" id="Phobius"/>
    </source>
</evidence>